<dbReference type="InterPro" id="IPR052194">
    <property type="entry name" value="MESH1"/>
</dbReference>
<dbReference type="PANTHER" id="PTHR46246:SF1">
    <property type="entry name" value="GUANOSINE-3',5'-BIS(DIPHOSPHATE) 3'-PYROPHOSPHOHYDROLASE MESH1"/>
    <property type="match status" value="1"/>
</dbReference>
<dbReference type="CDD" id="cd00077">
    <property type="entry name" value="HDc"/>
    <property type="match status" value="1"/>
</dbReference>
<evidence type="ECO:0000313" key="3">
    <source>
        <dbReference type="Proteomes" id="UP001160301"/>
    </source>
</evidence>
<dbReference type="InterPro" id="IPR003607">
    <property type="entry name" value="HD/PDEase_dom"/>
</dbReference>
<feature type="domain" description="HD/PDEase" evidence="1">
    <location>
        <begin position="27"/>
        <end position="138"/>
    </location>
</feature>
<protein>
    <submittedName>
        <fullName evidence="2">HD domain-containing protein</fullName>
    </submittedName>
</protein>
<dbReference type="Proteomes" id="UP001160301">
    <property type="component" value="Unassembled WGS sequence"/>
</dbReference>
<organism evidence="2 3">
    <name type="scientific">Polyangium sorediatum</name>
    <dbReference type="NCBI Taxonomy" id="889274"/>
    <lineage>
        <taxon>Bacteria</taxon>
        <taxon>Pseudomonadati</taxon>
        <taxon>Myxococcota</taxon>
        <taxon>Polyangia</taxon>
        <taxon>Polyangiales</taxon>
        <taxon>Polyangiaceae</taxon>
        <taxon>Polyangium</taxon>
    </lineage>
</organism>
<proteinExistence type="predicted"/>
<name>A0ABT6NJC1_9BACT</name>
<keyword evidence="3" id="KW-1185">Reference proteome</keyword>
<dbReference type="Pfam" id="PF13328">
    <property type="entry name" value="HD_4"/>
    <property type="match status" value="1"/>
</dbReference>
<comment type="caution">
    <text evidence="2">The sequence shown here is derived from an EMBL/GenBank/DDBJ whole genome shotgun (WGS) entry which is preliminary data.</text>
</comment>
<dbReference type="SUPFAM" id="SSF109604">
    <property type="entry name" value="HD-domain/PDEase-like"/>
    <property type="match status" value="1"/>
</dbReference>
<reference evidence="2 3" key="1">
    <citation type="submission" date="2023-04" db="EMBL/GenBank/DDBJ databases">
        <title>The genome sequence of Polyangium sorediatum DSM14670.</title>
        <authorList>
            <person name="Zhang X."/>
        </authorList>
    </citation>
    <scope>NUCLEOTIDE SEQUENCE [LARGE SCALE GENOMIC DNA]</scope>
    <source>
        <strain evidence="2 3">DSM 14670</strain>
    </source>
</reference>
<dbReference type="RefSeq" id="WP_136966159.1">
    <property type="nucleotide sequence ID" value="NZ_JARZHI010000002.1"/>
</dbReference>
<accession>A0ABT6NJC1</accession>
<dbReference type="EMBL" id="JARZHI010000002">
    <property type="protein sequence ID" value="MDI1428411.1"/>
    <property type="molecule type" value="Genomic_DNA"/>
</dbReference>
<dbReference type="PANTHER" id="PTHR46246">
    <property type="entry name" value="GUANOSINE-3',5'-BIS(DIPHOSPHATE) 3'-PYROPHOSPHOHYDROLASE MESH1"/>
    <property type="match status" value="1"/>
</dbReference>
<evidence type="ECO:0000313" key="2">
    <source>
        <dbReference type="EMBL" id="MDI1428411.1"/>
    </source>
</evidence>
<evidence type="ECO:0000259" key="1">
    <source>
        <dbReference type="SMART" id="SM00471"/>
    </source>
</evidence>
<dbReference type="Gene3D" id="1.10.3210.10">
    <property type="entry name" value="Hypothetical protein af1432"/>
    <property type="match status" value="1"/>
</dbReference>
<gene>
    <name evidence="2" type="ORF">QHF89_02875</name>
</gene>
<sequence>MTFSPDTYARALSFAAEAHGAQRVPGTQHPYITHVATVAAEILAVAMKDTFDVELAVTCALLHDTLEDTSASEDEITRIFGDSVARGVRALSKDARLPKEERMADSLARIQREPREVWMVKLADRITNLAAPPSYWSREKRIAYREEARRILSALGPGSAPLASRLEARIEAYGGYIGDAA</sequence>
<dbReference type="SMART" id="SM00471">
    <property type="entry name" value="HDc"/>
    <property type="match status" value="1"/>
</dbReference>